<reference evidence="2 3" key="2">
    <citation type="journal article" date="2016" name="Science">
        <title>A bacterium that degrades and assimilates poly(ethylene terephthalate).</title>
        <authorList>
            <person name="Yoshida S."/>
            <person name="Hiraga K."/>
            <person name="Takehana T."/>
            <person name="Taniguchi I."/>
            <person name="Yamaji H."/>
            <person name="Maeda Y."/>
            <person name="Toyohara K."/>
            <person name="Miyamoto K."/>
            <person name="Kimura Y."/>
            <person name="Oda K."/>
        </authorList>
    </citation>
    <scope>NUCLEOTIDE SEQUENCE [LARGE SCALE GENOMIC DNA]</scope>
    <source>
        <strain evidence="3">NBRC 110686 / TISTR 2288 / 201-F6</strain>
    </source>
</reference>
<organism evidence="2 3">
    <name type="scientific">Piscinibacter sakaiensis</name>
    <name type="common">Ideonella sakaiensis</name>
    <dbReference type="NCBI Taxonomy" id="1547922"/>
    <lineage>
        <taxon>Bacteria</taxon>
        <taxon>Pseudomonadati</taxon>
        <taxon>Pseudomonadota</taxon>
        <taxon>Betaproteobacteria</taxon>
        <taxon>Burkholderiales</taxon>
        <taxon>Sphaerotilaceae</taxon>
        <taxon>Piscinibacter</taxon>
    </lineage>
</organism>
<protein>
    <submittedName>
        <fullName evidence="2">Uncharacterized protein</fullName>
    </submittedName>
</protein>
<evidence type="ECO:0000256" key="1">
    <source>
        <dbReference type="SAM" id="MobiDB-lite"/>
    </source>
</evidence>
<dbReference type="AlphaFoldDB" id="A0A0K8NWJ6"/>
<name>A0A0K8NWJ6_PISS1</name>
<comment type="caution">
    <text evidence="2">The sequence shown here is derived from an EMBL/GenBank/DDBJ whole genome shotgun (WGS) entry which is preliminary data.</text>
</comment>
<sequence length="386" mass="41910">MATPTTELRHVSPADDPTGRQVRAPVLGARLFLVPPKITNQPAGDRLVLVRLSTFDGNGGRPLKPDLDSARRQLVSKDLLARVRVWGARLGLGSALLDALEQFALAFANKGGVGRTELLKFLKDLVAAGKLELSSLLSIPPGDLLAFPNLDLGRPMSASAVTLNENLLGNEMSVGGAVAKEMFAAWVTQSATPPALRRFPSLDQATATAANFRKAAEAFEDRLKENLGSQLDQGEIDYRDLVTGPGPERLRDDKGEIVPPVQPIEEGRSTRRRLPSVEPLLPDLGILTDTVVKICIGSFQGIEVTLSDFEFHLGGTPPTGLYSGRLRYELRDHFGVDDEDCEVRTRGIHGTPGQVAMWVLQHHAPNGHRPFIDQVVVERTFSGTIF</sequence>
<proteinExistence type="predicted"/>
<evidence type="ECO:0000313" key="2">
    <source>
        <dbReference type="EMBL" id="GAP34315.1"/>
    </source>
</evidence>
<gene>
    <name evidence="2" type="ORF">ISF6_4490</name>
</gene>
<dbReference type="Proteomes" id="UP000037660">
    <property type="component" value="Unassembled WGS sequence"/>
</dbReference>
<feature type="region of interest" description="Disordered" evidence="1">
    <location>
        <begin position="1"/>
        <end position="20"/>
    </location>
</feature>
<dbReference type="RefSeq" id="WP_054018459.1">
    <property type="nucleotide sequence ID" value="NZ_BBYR01000007.1"/>
</dbReference>
<dbReference type="STRING" id="1547922.ISF6_4490"/>
<reference evidence="3" key="1">
    <citation type="submission" date="2015-07" db="EMBL/GenBank/DDBJ databases">
        <title>Discovery of a poly(ethylene terephthalate assimilation.</title>
        <authorList>
            <person name="Yoshida S."/>
            <person name="Hiraga K."/>
            <person name="Takehana T."/>
            <person name="Taniguchi I."/>
            <person name="Yamaji H."/>
            <person name="Maeda Y."/>
            <person name="Toyohara K."/>
            <person name="Miyamoto K."/>
            <person name="Kimura Y."/>
            <person name="Oda K."/>
        </authorList>
    </citation>
    <scope>NUCLEOTIDE SEQUENCE [LARGE SCALE GENOMIC DNA]</scope>
    <source>
        <strain evidence="3">NBRC 110686 / TISTR 2288 / 201-F6</strain>
    </source>
</reference>
<dbReference type="EMBL" id="BBYR01000007">
    <property type="protein sequence ID" value="GAP34315.1"/>
    <property type="molecule type" value="Genomic_DNA"/>
</dbReference>
<keyword evidence="3" id="KW-1185">Reference proteome</keyword>
<evidence type="ECO:0000313" key="3">
    <source>
        <dbReference type="Proteomes" id="UP000037660"/>
    </source>
</evidence>
<accession>A0A0K8NWJ6</accession>